<dbReference type="AlphaFoldDB" id="A0A368RY84"/>
<gene>
    <name evidence="2" type="ORF">SETIT_7G216200v2</name>
</gene>
<name>A0A368RY84_SETIT</name>
<reference evidence="2" key="1">
    <citation type="journal article" date="2012" name="Nat. Biotechnol.">
        <title>Reference genome sequence of the model plant Setaria.</title>
        <authorList>
            <person name="Bennetzen J.L."/>
            <person name="Schmutz J."/>
            <person name="Wang H."/>
            <person name="Percifield R."/>
            <person name="Hawkins J."/>
            <person name="Pontaroli A.C."/>
            <person name="Estep M."/>
            <person name="Feng L."/>
            <person name="Vaughn J.N."/>
            <person name="Grimwood J."/>
            <person name="Jenkins J."/>
            <person name="Barry K."/>
            <person name="Lindquist E."/>
            <person name="Hellsten U."/>
            <person name="Deshpande S."/>
            <person name="Wang X."/>
            <person name="Wu X."/>
            <person name="Mitros T."/>
            <person name="Triplett J."/>
            <person name="Yang X."/>
            <person name="Ye C.Y."/>
            <person name="Mauro-Herrera M."/>
            <person name="Wang L."/>
            <person name="Li P."/>
            <person name="Sharma M."/>
            <person name="Sharma R."/>
            <person name="Ronald P.C."/>
            <person name="Panaud O."/>
            <person name="Kellogg E.A."/>
            <person name="Brutnell T.P."/>
            <person name="Doust A.N."/>
            <person name="Tuskan G.A."/>
            <person name="Rokhsar D."/>
            <person name="Devos K.M."/>
        </authorList>
    </citation>
    <scope>NUCLEOTIDE SEQUENCE [LARGE SCALE GENOMIC DNA]</scope>
    <source>
        <strain evidence="2">Yugu1</strain>
    </source>
</reference>
<evidence type="ECO:0000256" key="1">
    <source>
        <dbReference type="SAM" id="MobiDB-lite"/>
    </source>
</evidence>
<evidence type="ECO:0000313" key="2">
    <source>
        <dbReference type="EMBL" id="RCV35142.1"/>
    </source>
</evidence>
<feature type="non-terminal residue" evidence="2">
    <location>
        <position position="93"/>
    </location>
</feature>
<accession>A0A368RY84</accession>
<dbReference type="EMBL" id="CM003534">
    <property type="protein sequence ID" value="RCV35142.1"/>
    <property type="molecule type" value="Genomic_DNA"/>
</dbReference>
<proteinExistence type="predicted"/>
<organism evidence="2">
    <name type="scientific">Setaria italica</name>
    <name type="common">Foxtail millet</name>
    <name type="synonym">Panicum italicum</name>
    <dbReference type="NCBI Taxonomy" id="4555"/>
    <lineage>
        <taxon>Eukaryota</taxon>
        <taxon>Viridiplantae</taxon>
        <taxon>Streptophyta</taxon>
        <taxon>Embryophyta</taxon>
        <taxon>Tracheophyta</taxon>
        <taxon>Spermatophyta</taxon>
        <taxon>Magnoliopsida</taxon>
        <taxon>Liliopsida</taxon>
        <taxon>Poales</taxon>
        <taxon>Poaceae</taxon>
        <taxon>PACMAD clade</taxon>
        <taxon>Panicoideae</taxon>
        <taxon>Panicodae</taxon>
        <taxon>Paniceae</taxon>
        <taxon>Cenchrinae</taxon>
        <taxon>Setaria</taxon>
    </lineage>
</organism>
<reference evidence="2" key="2">
    <citation type="submission" date="2015-07" db="EMBL/GenBank/DDBJ databases">
        <authorList>
            <person name="Noorani M."/>
        </authorList>
    </citation>
    <scope>NUCLEOTIDE SEQUENCE</scope>
    <source>
        <strain evidence="2">Yugu1</strain>
    </source>
</reference>
<sequence>MAIRWLLFIFNLEQQQDLHLHSPRPHVPPPSRDGVGSRRSFDCSCAGSSPCRPERASKIVGNNISIFLKTCFLKKDFLNKSTYSTERKAIIKK</sequence>
<protein>
    <submittedName>
        <fullName evidence="2">Uncharacterized protein</fullName>
    </submittedName>
</protein>
<feature type="region of interest" description="Disordered" evidence="1">
    <location>
        <begin position="19"/>
        <end position="38"/>
    </location>
</feature>